<sequence>TKWIFKNKTDEQGNVVRNKARLVAQGYTQMEGIDFDETFAPVARLESVRLLLAIACHLKFKLYQMDVKTAFLNGILNEEVYVEQPKSFEDPHHPNDVFRLKKALYGLKQAPR</sequence>
<feature type="domain" description="Reverse transcriptase Ty1/copia-type" evidence="1">
    <location>
        <begin position="1"/>
        <end position="112"/>
    </location>
</feature>
<dbReference type="EMBL" id="CABIKO010000599">
    <property type="protein sequence ID" value="VVA38040.1"/>
    <property type="molecule type" value="Genomic_DNA"/>
</dbReference>
<protein>
    <recommendedName>
        <fullName evidence="1">Reverse transcriptase Ty1/copia-type domain-containing protein</fullName>
    </recommendedName>
</protein>
<proteinExistence type="predicted"/>
<dbReference type="Gramene" id="VVA38040">
    <property type="protein sequence ID" value="VVA38040"/>
    <property type="gene ID" value="Prudul26B035526"/>
</dbReference>
<gene>
    <name evidence="2" type="ORF">ALMOND_2B035526</name>
</gene>
<dbReference type="AlphaFoldDB" id="A0A5E4GEJ7"/>
<reference evidence="3" key="1">
    <citation type="journal article" date="2020" name="Plant J.">
        <title>Transposons played a major role in the diversification between the closely related almond and peach genomes: results from the almond genome sequence.</title>
        <authorList>
            <person name="Alioto T."/>
            <person name="Alexiou K.G."/>
            <person name="Bardil A."/>
            <person name="Barteri F."/>
            <person name="Castanera R."/>
            <person name="Cruz F."/>
            <person name="Dhingra A."/>
            <person name="Duval H."/>
            <person name="Fernandez I Marti A."/>
            <person name="Frias L."/>
            <person name="Galan B."/>
            <person name="Garcia J.L."/>
            <person name="Howad W."/>
            <person name="Gomez-Garrido J."/>
            <person name="Gut M."/>
            <person name="Julca I."/>
            <person name="Morata J."/>
            <person name="Puigdomenech P."/>
            <person name="Ribeca P."/>
            <person name="Rubio Cabetas M.J."/>
            <person name="Vlasova A."/>
            <person name="Wirthensohn M."/>
            <person name="Garcia-Mas J."/>
            <person name="Gabaldon T."/>
            <person name="Casacuberta J.M."/>
            <person name="Arus P."/>
        </authorList>
    </citation>
    <scope>NUCLEOTIDE SEQUENCE [LARGE SCALE GENOMIC DNA]</scope>
    <source>
        <strain evidence="3">cv. Texas</strain>
    </source>
</reference>
<feature type="non-terminal residue" evidence="2">
    <location>
        <position position="112"/>
    </location>
</feature>
<evidence type="ECO:0000313" key="3">
    <source>
        <dbReference type="Proteomes" id="UP000327085"/>
    </source>
</evidence>
<dbReference type="OMA" id="YDETHTP"/>
<dbReference type="InParanoid" id="A0A5E4GEJ7"/>
<dbReference type="InterPro" id="IPR013103">
    <property type="entry name" value="RVT_2"/>
</dbReference>
<name>A0A5E4GEJ7_PRUDU</name>
<feature type="non-terminal residue" evidence="2">
    <location>
        <position position="1"/>
    </location>
</feature>
<organism evidence="2 3">
    <name type="scientific">Prunus dulcis</name>
    <name type="common">Almond</name>
    <name type="synonym">Amygdalus dulcis</name>
    <dbReference type="NCBI Taxonomy" id="3755"/>
    <lineage>
        <taxon>Eukaryota</taxon>
        <taxon>Viridiplantae</taxon>
        <taxon>Streptophyta</taxon>
        <taxon>Embryophyta</taxon>
        <taxon>Tracheophyta</taxon>
        <taxon>Spermatophyta</taxon>
        <taxon>Magnoliopsida</taxon>
        <taxon>eudicotyledons</taxon>
        <taxon>Gunneridae</taxon>
        <taxon>Pentapetalae</taxon>
        <taxon>rosids</taxon>
        <taxon>fabids</taxon>
        <taxon>Rosales</taxon>
        <taxon>Rosaceae</taxon>
        <taxon>Amygdaloideae</taxon>
        <taxon>Amygdaleae</taxon>
        <taxon>Prunus</taxon>
    </lineage>
</organism>
<dbReference type="Pfam" id="PF07727">
    <property type="entry name" value="RVT_2"/>
    <property type="match status" value="1"/>
</dbReference>
<dbReference type="Proteomes" id="UP000327085">
    <property type="component" value="Chromosome 6"/>
</dbReference>
<accession>A0A5E4GEJ7</accession>
<evidence type="ECO:0000313" key="2">
    <source>
        <dbReference type="EMBL" id="VVA38040.1"/>
    </source>
</evidence>
<evidence type="ECO:0000259" key="1">
    <source>
        <dbReference type="Pfam" id="PF07727"/>
    </source>
</evidence>